<dbReference type="InterPro" id="IPR036812">
    <property type="entry name" value="NAD(P)_OxRdtase_dom_sf"/>
</dbReference>
<dbReference type="AlphaFoldDB" id="A0A9W9JXB8"/>
<accession>A0A9W9JXB8</accession>
<dbReference type="Proteomes" id="UP001149074">
    <property type="component" value="Unassembled WGS sequence"/>
</dbReference>
<reference evidence="3" key="1">
    <citation type="submission" date="2022-11" db="EMBL/GenBank/DDBJ databases">
        <authorList>
            <person name="Petersen C."/>
        </authorList>
    </citation>
    <scope>NUCLEOTIDE SEQUENCE</scope>
    <source>
        <strain evidence="3">IBT 30761</strain>
    </source>
</reference>
<dbReference type="OrthoDB" id="4539623at2759"/>
<dbReference type="EMBL" id="JAPQKI010000010">
    <property type="protein sequence ID" value="KAJ5085334.1"/>
    <property type="molecule type" value="Genomic_DNA"/>
</dbReference>
<organism evidence="3 4">
    <name type="scientific">Penicillium argentinense</name>
    <dbReference type="NCBI Taxonomy" id="1131581"/>
    <lineage>
        <taxon>Eukaryota</taxon>
        <taxon>Fungi</taxon>
        <taxon>Dikarya</taxon>
        <taxon>Ascomycota</taxon>
        <taxon>Pezizomycotina</taxon>
        <taxon>Eurotiomycetes</taxon>
        <taxon>Eurotiomycetidae</taxon>
        <taxon>Eurotiales</taxon>
        <taxon>Aspergillaceae</taxon>
        <taxon>Penicillium</taxon>
    </lineage>
</organism>
<evidence type="ECO:0000313" key="4">
    <source>
        <dbReference type="Proteomes" id="UP001149074"/>
    </source>
</evidence>
<evidence type="ECO:0000313" key="3">
    <source>
        <dbReference type="EMBL" id="KAJ5085334.1"/>
    </source>
</evidence>
<dbReference type="SUPFAM" id="SSF51430">
    <property type="entry name" value="NAD(P)-linked oxidoreductase"/>
    <property type="match status" value="1"/>
</dbReference>
<reference evidence="3" key="2">
    <citation type="journal article" date="2023" name="IMA Fungus">
        <title>Comparative genomic study of the Penicillium genus elucidates a diverse pangenome and 15 lateral gene transfer events.</title>
        <authorList>
            <person name="Petersen C."/>
            <person name="Sorensen T."/>
            <person name="Nielsen M.R."/>
            <person name="Sondergaard T.E."/>
            <person name="Sorensen J.L."/>
            <person name="Fitzpatrick D.A."/>
            <person name="Frisvad J.C."/>
            <person name="Nielsen K.L."/>
        </authorList>
    </citation>
    <scope>NUCLEOTIDE SEQUENCE</scope>
    <source>
        <strain evidence="3">IBT 30761</strain>
    </source>
</reference>
<dbReference type="InterPro" id="IPR020471">
    <property type="entry name" value="AKR"/>
</dbReference>
<dbReference type="GO" id="GO:0016491">
    <property type="term" value="F:oxidoreductase activity"/>
    <property type="evidence" value="ECO:0007669"/>
    <property type="project" value="UniProtKB-KW"/>
</dbReference>
<dbReference type="PRINTS" id="PR00069">
    <property type="entry name" value="ALDKETRDTASE"/>
</dbReference>
<dbReference type="RefSeq" id="XP_056470012.1">
    <property type="nucleotide sequence ID" value="XM_056622596.1"/>
</dbReference>
<dbReference type="GeneID" id="81361575"/>
<sequence length="289" mass="32255">MLEVRAERKDKNRFSHTFCDQAPNIPSQEPGSSRKDIWITSKAWNSHHSPEYVRKALNQTLKILHTDYLDLYLIQWPANFAVIPDHVSPTGVSLEPSQNGTILLDRELSLVDTWRAFIEPQKQGQEARVKLSLTEQIEAQLLLNQEEQRDYCKKKGVHIMAYMPFGGDASRAGNQVLGSPVVRNIAKKTEKQAGQVLVSCCQALTALGKAPVRFGGIPCTLNPEWKAIELNDQKLSDRQGGTAKSPAPGAWGIQFPLDDPQRLRRIVPQPLTIAQLLLPRGGLTVIRAE</sequence>
<feature type="domain" description="NADP-dependent oxidoreductase" evidence="2">
    <location>
        <begin position="32"/>
        <end position="187"/>
    </location>
</feature>
<dbReference type="InterPro" id="IPR023210">
    <property type="entry name" value="NADP_OxRdtase_dom"/>
</dbReference>
<evidence type="ECO:0000256" key="1">
    <source>
        <dbReference type="ARBA" id="ARBA00023002"/>
    </source>
</evidence>
<keyword evidence="1" id="KW-0560">Oxidoreductase</keyword>
<name>A0A9W9JXB8_9EURO</name>
<gene>
    <name evidence="3" type="ORF">N7532_010105</name>
</gene>
<keyword evidence="4" id="KW-1185">Reference proteome</keyword>
<dbReference type="Pfam" id="PF00248">
    <property type="entry name" value="Aldo_ket_red"/>
    <property type="match status" value="1"/>
</dbReference>
<proteinExistence type="predicted"/>
<comment type="caution">
    <text evidence="3">The sequence shown here is derived from an EMBL/GenBank/DDBJ whole genome shotgun (WGS) entry which is preliminary data.</text>
</comment>
<evidence type="ECO:0000259" key="2">
    <source>
        <dbReference type="Pfam" id="PF00248"/>
    </source>
</evidence>
<dbReference type="Gene3D" id="3.20.20.100">
    <property type="entry name" value="NADP-dependent oxidoreductase domain"/>
    <property type="match status" value="2"/>
</dbReference>
<protein>
    <recommendedName>
        <fullName evidence="2">NADP-dependent oxidoreductase domain-containing protein</fullName>
    </recommendedName>
</protein>
<dbReference type="PANTHER" id="PTHR11732">
    <property type="entry name" value="ALDO/KETO REDUCTASE"/>
    <property type="match status" value="1"/>
</dbReference>